<dbReference type="AlphaFoldDB" id="A0A8J3PGU7"/>
<dbReference type="RefSeq" id="WP_166380846.1">
    <property type="nucleotide sequence ID" value="NZ_BAAATT010000030.1"/>
</dbReference>
<accession>A0A8J3PGU7</accession>
<sequence length="243" mass="27230">MATTPDPLLDPLAELAAQRAEFDWDGHDVLRLDDRYRRRHLPLLHESPRPPFADGDLSPGEYWPPIRSAVIPIDDAVLRADTCFTAFLDELRDAAGPCVWWPGLRLRAELVHTTLAPELDPDTRLTGDVLAPVHLIVRGPWLGRLNAGRIYLPVQATDTASARQLTAVRARLGSPPRPMLAGYLQLTGDVHGEQYAALRDLVRRYQRRVQVAVRPPDLWLMDTMDDLVLRSRVVQRLPLSAAG</sequence>
<protein>
    <submittedName>
        <fullName evidence="1">Uncharacterized protein</fullName>
    </submittedName>
</protein>
<dbReference type="Proteomes" id="UP000660339">
    <property type="component" value="Unassembled WGS sequence"/>
</dbReference>
<name>A0A8J3PGU7_9ACTN</name>
<evidence type="ECO:0000313" key="2">
    <source>
        <dbReference type="Proteomes" id="UP000660339"/>
    </source>
</evidence>
<proteinExistence type="predicted"/>
<gene>
    <name evidence="1" type="ORF">Cme02nite_54780</name>
</gene>
<reference evidence="1" key="1">
    <citation type="submission" date="2021-01" db="EMBL/GenBank/DDBJ databases">
        <title>Whole genome shotgun sequence of Catellatospora methionotrophica NBRC 14553.</title>
        <authorList>
            <person name="Komaki H."/>
            <person name="Tamura T."/>
        </authorList>
    </citation>
    <scope>NUCLEOTIDE SEQUENCE</scope>
    <source>
        <strain evidence="1">NBRC 14553</strain>
    </source>
</reference>
<keyword evidence="2" id="KW-1185">Reference proteome</keyword>
<evidence type="ECO:0000313" key="1">
    <source>
        <dbReference type="EMBL" id="GIG17146.1"/>
    </source>
</evidence>
<organism evidence="1 2">
    <name type="scientific">Catellatospora methionotrophica</name>
    <dbReference type="NCBI Taxonomy" id="121620"/>
    <lineage>
        <taxon>Bacteria</taxon>
        <taxon>Bacillati</taxon>
        <taxon>Actinomycetota</taxon>
        <taxon>Actinomycetes</taxon>
        <taxon>Micromonosporales</taxon>
        <taxon>Micromonosporaceae</taxon>
        <taxon>Catellatospora</taxon>
    </lineage>
</organism>
<comment type="caution">
    <text evidence="1">The sequence shown here is derived from an EMBL/GenBank/DDBJ whole genome shotgun (WGS) entry which is preliminary data.</text>
</comment>
<dbReference type="EMBL" id="BONJ01000030">
    <property type="protein sequence ID" value="GIG17146.1"/>
    <property type="molecule type" value="Genomic_DNA"/>
</dbReference>